<keyword evidence="3" id="KW-0560">Oxidoreductase</keyword>
<keyword evidence="4" id="KW-0503">Monooxygenase</keyword>
<comment type="caution">
    <text evidence="6">The sequence shown here is derived from an EMBL/GenBank/DDBJ whole genome shotgun (WGS) entry which is preliminary data.</text>
</comment>
<sequence>MEVSVQASLAEGSDWGALARRCEQVGCRALLIGDHLGTAASPFVALAAAAAATSQLRVGSYVLNAGVRHPLLIASDVATLDRVSGGRAEVGLGAGHTPAEWEMTGQHRPAPAKRVHQATTTAAAVRALLDGHTVPAAELQALTDVALQEPRPVQPRIPLLIGGSNPELLHWGGAHADAVGLSGLGRTLPDGHSHTVSWSPSRVESHVELIRDGARRAHVRAPPIEALVQQVSLTDDREAMAHSLAKRLDTPVADLLAVPYLWIGTPAEIAEHLHTARDRWGIRRWVIRDSALNDLPQILAAL</sequence>
<evidence type="ECO:0000256" key="1">
    <source>
        <dbReference type="ARBA" id="ARBA00022630"/>
    </source>
</evidence>
<evidence type="ECO:0000259" key="5">
    <source>
        <dbReference type="Pfam" id="PF00296"/>
    </source>
</evidence>
<keyword evidence="1" id="KW-0285">Flavoprotein</keyword>
<dbReference type="EMBL" id="JADEYC010000034">
    <property type="protein sequence ID" value="MBE9376203.1"/>
    <property type="molecule type" value="Genomic_DNA"/>
</dbReference>
<dbReference type="AlphaFoldDB" id="A0A929BEN6"/>
<protein>
    <submittedName>
        <fullName evidence="6">LLM class flavin-dependent oxidoreductase</fullName>
    </submittedName>
</protein>
<gene>
    <name evidence="6" type="ORF">IQ251_17270</name>
</gene>
<organism evidence="6 7">
    <name type="scientific">Saccharopolyspora montiporae</name>
    <dbReference type="NCBI Taxonomy" id="2781240"/>
    <lineage>
        <taxon>Bacteria</taxon>
        <taxon>Bacillati</taxon>
        <taxon>Actinomycetota</taxon>
        <taxon>Actinomycetes</taxon>
        <taxon>Pseudonocardiales</taxon>
        <taxon>Pseudonocardiaceae</taxon>
        <taxon>Saccharopolyspora</taxon>
    </lineage>
</organism>
<dbReference type="InterPro" id="IPR036661">
    <property type="entry name" value="Luciferase-like_sf"/>
</dbReference>
<reference evidence="6" key="1">
    <citation type="submission" date="2020-10" db="EMBL/GenBank/DDBJ databases">
        <title>Diversity and distribution of actinomycetes associated with coral in the coast of Hainan.</title>
        <authorList>
            <person name="Li F."/>
        </authorList>
    </citation>
    <scope>NUCLEOTIDE SEQUENCE</scope>
    <source>
        <strain evidence="6">HNM0983</strain>
    </source>
</reference>
<dbReference type="SUPFAM" id="SSF51679">
    <property type="entry name" value="Bacterial luciferase-like"/>
    <property type="match status" value="1"/>
</dbReference>
<keyword evidence="7" id="KW-1185">Reference proteome</keyword>
<name>A0A929BEN6_9PSEU</name>
<keyword evidence="2" id="KW-0288">FMN</keyword>
<accession>A0A929BEN6</accession>
<dbReference type="Gene3D" id="3.20.20.30">
    <property type="entry name" value="Luciferase-like domain"/>
    <property type="match status" value="1"/>
</dbReference>
<dbReference type="InterPro" id="IPR011251">
    <property type="entry name" value="Luciferase-like_dom"/>
</dbReference>
<dbReference type="GO" id="GO:0046306">
    <property type="term" value="P:alkanesulfonate catabolic process"/>
    <property type="evidence" value="ECO:0007669"/>
    <property type="project" value="TreeGrafter"/>
</dbReference>
<evidence type="ECO:0000256" key="2">
    <source>
        <dbReference type="ARBA" id="ARBA00022643"/>
    </source>
</evidence>
<dbReference type="Pfam" id="PF00296">
    <property type="entry name" value="Bac_luciferase"/>
    <property type="match status" value="1"/>
</dbReference>
<dbReference type="PANTHER" id="PTHR42847:SF4">
    <property type="entry name" value="ALKANESULFONATE MONOOXYGENASE-RELATED"/>
    <property type="match status" value="1"/>
</dbReference>
<evidence type="ECO:0000313" key="7">
    <source>
        <dbReference type="Proteomes" id="UP000598360"/>
    </source>
</evidence>
<dbReference type="PANTHER" id="PTHR42847">
    <property type="entry name" value="ALKANESULFONATE MONOOXYGENASE"/>
    <property type="match status" value="1"/>
</dbReference>
<dbReference type="InterPro" id="IPR050172">
    <property type="entry name" value="SsuD_RutA_monooxygenase"/>
</dbReference>
<feature type="domain" description="Luciferase-like" evidence="5">
    <location>
        <begin position="16"/>
        <end position="183"/>
    </location>
</feature>
<evidence type="ECO:0000256" key="3">
    <source>
        <dbReference type="ARBA" id="ARBA00023002"/>
    </source>
</evidence>
<evidence type="ECO:0000313" key="6">
    <source>
        <dbReference type="EMBL" id="MBE9376203.1"/>
    </source>
</evidence>
<proteinExistence type="predicted"/>
<evidence type="ECO:0000256" key="4">
    <source>
        <dbReference type="ARBA" id="ARBA00023033"/>
    </source>
</evidence>
<dbReference type="GO" id="GO:0008726">
    <property type="term" value="F:alkanesulfonate monooxygenase activity"/>
    <property type="evidence" value="ECO:0007669"/>
    <property type="project" value="TreeGrafter"/>
</dbReference>
<dbReference type="Proteomes" id="UP000598360">
    <property type="component" value="Unassembled WGS sequence"/>
</dbReference>